<evidence type="ECO:0000313" key="2">
    <source>
        <dbReference type="Proteomes" id="UP000260823"/>
    </source>
</evidence>
<sequence length="359" mass="38990">MAGTAIALFLNNTGAKAQGCVAIRGTGGLCTMADHPDSLGSEGAWLFNSNSRYYRSYKHFVGREEQKQRIELGTNVINHTYAQDLTLTRVFNNRWSVSLDVPVISNSRSSLYEHGGKERRTTHSFGVGDITIKAFAWLLDPHKSTKANIQVGLGLKLPTGSYTYTDYFYNTGANGARTLGPVDQSIQLGDGGTGITADVNAFYNFSHNFGLYGTFYYLMSPREENGVSSARGSAPSAKAVANGSDIMSVPDQLSARIGANYMAGKWNFSAGARYECLTAKDLVGGSNGFRRPGFIISAEPGITYRLHKFSVYTFVPVALVRNRTQSVPDKITTQLTGIYTQGDAAFADYAVNIGFSFKL</sequence>
<dbReference type="AlphaFoldDB" id="A0A3E2NYM5"/>
<dbReference type="OrthoDB" id="735059at2"/>
<comment type="caution">
    <text evidence="1">The sequence shown here is derived from an EMBL/GenBank/DDBJ whole genome shotgun (WGS) entry which is preliminary data.</text>
</comment>
<proteinExistence type="predicted"/>
<dbReference type="Proteomes" id="UP000260823">
    <property type="component" value="Unassembled WGS sequence"/>
</dbReference>
<organism evidence="1 2">
    <name type="scientific">Mucilaginibacter terrenus</name>
    <dbReference type="NCBI Taxonomy" id="2482727"/>
    <lineage>
        <taxon>Bacteria</taxon>
        <taxon>Pseudomonadati</taxon>
        <taxon>Bacteroidota</taxon>
        <taxon>Sphingobacteriia</taxon>
        <taxon>Sphingobacteriales</taxon>
        <taxon>Sphingobacteriaceae</taxon>
        <taxon>Mucilaginibacter</taxon>
    </lineage>
</organism>
<gene>
    <name evidence="1" type="ORF">DYU05_02230</name>
</gene>
<protein>
    <submittedName>
        <fullName evidence="1">Uncharacterized protein</fullName>
    </submittedName>
</protein>
<accession>A0A3E2NYM5</accession>
<name>A0A3E2NYM5_9SPHI</name>
<dbReference type="EMBL" id="QWDE01000001">
    <property type="protein sequence ID" value="RFZ86029.1"/>
    <property type="molecule type" value="Genomic_DNA"/>
</dbReference>
<evidence type="ECO:0000313" key="1">
    <source>
        <dbReference type="EMBL" id="RFZ86029.1"/>
    </source>
</evidence>
<keyword evidence="2" id="KW-1185">Reference proteome</keyword>
<reference evidence="1 2" key="1">
    <citation type="submission" date="2018-08" db="EMBL/GenBank/DDBJ databases">
        <title>Mucilaginibacter terrae sp. nov., isolated from manganese diggings.</title>
        <authorList>
            <person name="Huang Y."/>
            <person name="Zhou Z."/>
        </authorList>
    </citation>
    <scope>NUCLEOTIDE SEQUENCE [LARGE SCALE GENOMIC DNA]</scope>
    <source>
        <strain evidence="1 2">ZH6</strain>
    </source>
</reference>